<dbReference type="OrthoDB" id="285219at2759"/>
<dbReference type="RefSeq" id="XP_013244586.1">
    <property type="nucleotide sequence ID" value="XM_013389132.1"/>
</dbReference>
<gene>
    <name evidence="2" type="ORF">K437DRAFT_267215</name>
</gene>
<comment type="caution">
    <text evidence="2">The sequence shown here is derived from an EMBL/GenBank/DDBJ whole genome shotgun (WGS) entry which is preliminary data.</text>
</comment>
<feature type="domain" description="Nascent polypeptide-associated complex subunit alpha-like UBA" evidence="1">
    <location>
        <begin position="62"/>
        <end position="101"/>
    </location>
</feature>
<proteinExistence type="predicted"/>
<organism evidence="2 3">
    <name type="scientific">Tilletiaria anomala (strain ATCC 24038 / CBS 436.72 / UBC 951)</name>
    <dbReference type="NCBI Taxonomy" id="1037660"/>
    <lineage>
        <taxon>Eukaryota</taxon>
        <taxon>Fungi</taxon>
        <taxon>Dikarya</taxon>
        <taxon>Basidiomycota</taxon>
        <taxon>Ustilaginomycotina</taxon>
        <taxon>Exobasidiomycetes</taxon>
        <taxon>Georgefischeriales</taxon>
        <taxon>Tilletiariaceae</taxon>
        <taxon>Tilletiaria</taxon>
    </lineage>
</organism>
<evidence type="ECO:0000259" key="1">
    <source>
        <dbReference type="Pfam" id="PF19026"/>
    </source>
</evidence>
<accession>A0A066WIK7</accession>
<evidence type="ECO:0000313" key="2">
    <source>
        <dbReference type="EMBL" id="KDN50834.1"/>
    </source>
</evidence>
<evidence type="ECO:0000313" key="3">
    <source>
        <dbReference type="Proteomes" id="UP000027361"/>
    </source>
</evidence>
<dbReference type="EMBL" id="JMSN01000018">
    <property type="protein sequence ID" value="KDN50834.1"/>
    <property type="molecule type" value="Genomic_DNA"/>
</dbReference>
<dbReference type="GeneID" id="25265914"/>
<sequence length="107" mass="11379">MGAEVIQAWGDAVSSEDWTFVRSKLEKHVAAICMGETPAVLPAEIAKKLQGGAAAVSGFTGKLKKDDVEFLMKELLLSKQQAEKVLAENDGDMNKALKALLSCSPSS</sequence>
<name>A0A066WIK7_TILAU</name>
<dbReference type="Pfam" id="PF19026">
    <property type="entry name" value="UBA_HYPK"/>
    <property type="match status" value="1"/>
</dbReference>
<dbReference type="InParanoid" id="A0A066WIK7"/>
<dbReference type="AlphaFoldDB" id="A0A066WIK7"/>
<dbReference type="InterPro" id="IPR038922">
    <property type="entry name" value="HYPK_UBA"/>
</dbReference>
<dbReference type="InterPro" id="IPR044034">
    <property type="entry name" value="NAC-like_UBA"/>
</dbReference>
<reference evidence="2 3" key="1">
    <citation type="submission" date="2014-05" db="EMBL/GenBank/DDBJ databases">
        <title>Draft genome sequence of a rare smut relative, Tilletiaria anomala UBC 951.</title>
        <authorList>
            <consortium name="DOE Joint Genome Institute"/>
            <person name="Toome M."/>
            <person name="Kuo A."/>
            <person name="Henrissat B."/>
            <person name="Lipzen A."/>
            <person name="Tritt A."/>
            <person name="Yoshinaga Y."/>
            <person name="Zane M."/>
            <person name="Barry K."/>
            <person name="Grigoriev I.V."/>
            <person name="Spatafora J.W."/>
            <person name="Aimea M.C."/>
        </authorList>
    </citation>
    <scope>NUCLEOTIDE SEQUENCE [LARGE SCALE GENOMIC DNA]</scope>
    <source>
        <strain evidence="2 3">UBC 951</strain>
    </source>
</reference>
<keyword evidence="3" id="KW-1185">Reference proteome</keyword>
<dbReference type="HOGENOM" id="CLU_175758_0_0_1"/>
<dbReference type="Proteomes" id="UP000027361">
    <property type="component" value="Unassembled WGS sequence"/>
</dbReference>
<dbReference type="CDD" id="cd14361">
    <property type="entry name" value="UBA_HYPK"/>
    <property type="match status" value="1"/>
</dbReference>
<protein>
    <recommendedName>
        <fullName evidence="1">Nascent polypeptide-associated complex subunit alpha-like UBA domain-containing protein</fullName>
    </recommendedName>
</protein>